<evidence type="ECO:0000256" key="1">
    <source>
        <dbReference type="ARBA" id="ARBA00022614"/>
    </source>
</evidence>
<dbReference type="GO" id="GO:0005737">
    <property type="term" value="C:cytoplasm"/>
    <property type="evidence" value="ECO:0007669"/>
    <property type="project" value="TreeGrafter"/>
</dbReference>
<dbReference type="SUPFAM" id="SSF52047">
    <property type="entry name" value="RNI-like"/>
    <property type="match status" value="1"/>
</dbReference>
<dbReference type="PROSITE" id="PS51450">
    <property type="entry name" value="LRR"/>
    <property type="match status" value="4"/>
</dbReference>
<dbReference type="InterPro" id="IPR001611">
    <property type="entry name" value="Leu-rich_rpt"/>
</dbReference>
<dbReference type="Gene3D" id="3.80.10.10">
    <property type="entry name" value="Ribonuclease Inhibitor"/>
    <property type="match status" value="2"/>
</dbReference>
<dbReference type="Proteomes" id="UP000000709">
    <property type="component" value="Unassembled WGS sequence"/>
</dbReference>
<dbReference type="RefSeq" id="XP_007376039.1">
    <property type="nucleotide sequence ID" value="XM_007375977.1"/>
</dbReference>
<keyword evidence="4" id="KW-1185">Reference proteome</keyword>
<evidence type="ECO:0008006" key="5">
    <source>
        <dbReference type="Google" id="ProtNLM"/>
    </source>
</evidence>
<keyword evidence="2" id="KW-0677">Repeat</keyword>
<dbReference type="InterPro" id="IPR032675">
    <property type="entry name" value="LRR_dom_sf"/>
</dbReference>
<dbReference type="GeneID" id="18875155"/>
<dbReference type="PANTHER" id="PTHR15454:SF56">
    <property type="entry name" value="PROTEIN PHOSPHATASE 1 REGULATORY SUBUNIT 7-RELATED"/>
    <property type="match status" value="1"/>
</dbReference>
<dbReference type="HOGENOM" id="CLU_029128_0_0_1"/>
<evidence type="ECO:0000313" key="4">
    <source>
        <dbReference type="Proteomes" id="UP000000709"/>
    </source>
</evidence>
<gene>
    <name evidence="3" type="ORF">SPAPADRAFT_67338</name>
</gene>
<dbReference type="SUPFAM" id="SSF52058">
    <property type="entry name" value="L domain-like"/>
    <property type="match status" value="1"/>
</dbReference>
<dbReference type="STRING" id="619300.G3AR86"/>
<proteinExistence type="predicted"/>
<keyword evidence="1" id="KW-0433">Leucine-rich repeat</keyword>
<sequence length="523" mass="59704">MPADNNDWVMKFLTFYLSRLPDHAQIFIFDLLDPEYIKDFFLYFPDNKLHQLLVDHYFSKVLHFQMGEIVAHHHEFMYDYTSSEVVSFYGMKNILRFMKDFPKIVPRRLLLIGESDGGILKDDRISKIDELEVIIDGSDIDPDYFDYIISFPNLTRLHIMDEFIGEGMLDSRKFTKHPKLQDVAIISFEADFSDIKLPKSLRKLGVTSCSFDISDVKIPKSVSHICMSKCSIDDFAELATILPKSLSSLCLCDNELEGIVLDDLPAGLRSLDLASNEVSIELDNSNKTWPIDLCELNVSGSTIDDLFLEQLDSSIGWPKKLTKLDVSCSQINQIGKLQLPESLEILNISSNPLSWDCIKETPFRFPGNLTVLDMTECGISNLNCLKLPQSLKKLRLGNNGIDDILSYDDWSELIHLHTLDLSQNKIISLNNWKSPPKLIKLVLSNNEISELSSYCDWKALVNLRTLDLASNKITSLDNWLKPPNLVRLDLSRNPSDELSLKFPMFKEKIDAPYRSFTLASIKD</sequence>
<dbReference type="Pfam" id="PF12799">
    <property type="entry name" value="LRR_4"/>
    <property type="match status" value="1"/>
</dbReference>
<dbReference type="EMBL" id="GL996503">
    <property type="protein sequence ID" value="EGW31261.1"/>
    <property type="molecule type" value="Genomic_DNA"/>
</dbReference>
<dbReference type="PANTHER" id="PTHR15454">
    <property type="entry name" value="NISCHARIN RELATED"/>
    <property type="match status" value="1"/>
</dbReference>
<protein>
    <recommendedName>
        <fullName evidence="5">Leucine-rich repeat domain-containing protein</fullName>
    </recommendedName>
</protein>
<dbReference type="eggNOG" id="ENOG502SF6T">
    <property type="taxonomic scope" value="Eukaryota"/>
</dbReference>
<organism evidence="4">
    <name type="scientific">Spathaspora passalidarum (strain NRRL Y-27907 / 11-Y1)</name>
    <dbReference type="NCBI Taxonomy" id="619300"/>
    <lineage>
        <taxon>Eukaryota</taxon>
        <taxon>Fungi</taxon>
        <taxon>Dikarya</taxon>
        <taxon>Ascomycota</taxon>
        <taxon>Saccharomycotina</taxon>
        <taxon>Pichiomycetes</taxon>
        <taxon>Debaryomycetaceae</taxon>
        <taxon>Spathaspora</taxon>
    </lineage>
</organism>
<dbReference type="KEGG" id="spaa:SPAPADRAFT_67338"/>
<dbReference type="InterPro" id="IPR025875">
    <property type="entry name" value="Leu-rich_rpt_4"/>
</dbReference>
<accession>G3AR86</accession>
<evidence type="ECO:0000313" key="3">
    <source>
        <dbReference type="EMBL" id="EGW31261.1"/>
    </source>
</evidence>
<dbReference type="InParanoid" id="G3AR86"/>
<reference evidence="3 4" key="1">
    <citation type="journal article" date="2011" name="Proc. Natl. Acad. Sci. U.S.A.">
        <title>Comparative genomics of xylose-fermenting fungi for enhanced biofuel production.</title>
        <authorList>
            <person name="Wohlbach D.J."/>
            <person name="Kuo A."/>
            <person name="Sato T.K."/>
            <person name="Potts K.M."/>
            <person name="Salamov A.A."/>
            <person name="LaButti K.M."/>
            <person name="Sun H."/>
            <person name="Clum A."/>
            <person name="Pangilinan J.L."/>
            <person name="Lindquist E.A."/>
            <person name="Lucas S."/>
            <person name="Lapidus A."/>
            <person name="Jin M."/>
            <person name="Gunawan C."/>
            <person name="Balan V."/>
            <person name="Dale B.E."/>
            <person name="Jeffries T.W."/>
            <person name="Zinkel R."/>
            <person name="Barry K.W."/>
            <person name="Grigoriev I.V."/>
            <person name="Gasch A.P."/>
        </authorList>
    </citation>
    <scope>NUCLEOTIDE SEQUENCE [LARGE SCALE GENOMIC DNA]</scope>
    <source>
        <strain evidence="4">NRRL Y-27907 / 11-Y1</strain>
    </source>
</reference>
<name>G3AR86_SPAPN</name>
<evidence type="ECO:0000256" key="2">
    <source>
        <dbReference type="ARBA" id="ARBA00022737"/>
    </source>
</evidence>
<dbReference type="AlphaFoldDB" id="G3AR86"/>
<dbReference type="OrthoDB" id="4073735at2759"/>